<keyword evidence="1" id="KW-1133">Transmembrane helix</keyword>
<keyword evidence="1" id="KW-0472">Membrane</keyword>
<protein>
    <submittedName>
        <fullName evidence="2">Transmembrane protein, putative</fullName>
    </submittedName>
</protein>
<gene>
    <name evidence="2" type="ORF">TTHERM_000294829</name>
</gene>
<name>W7XCF0_TETTS</name>
<sequence>MNNQVKSVVANFIKSVQQQQSQQKIDEILEKNSPNFFKSLSQNIDQSEEAFKDEAISSQLFNIFQNQFILQNQIWVGFTFDLILIAYDNKKRVFMQLFVKSLIPILMSIYIIKYYEEFSMKEKSQDGQKIDINLVAGLLIKIYNFEIENAKKLNQAQDLNSFKELTSFHEKYQKTLQETSEQQQQLKEIQYNEITAINPHQHLILCEILIRIFCQDLNYYFSYVIPTYLRMIFVITGVPLSVSDLKLDTQIQNFKINQAQIFIVRITPPAIQDIISSVYNILISHKNLSKQANQCLDLLLQKTSNESQFKLADMCQAVIELTRDEYDDIYDI</sequence>
<dbReference type="EMBL" id="GG662740">
    <property type="protein sequence ID" value="EWS75122.1"/>
    <property type="molecule type" value="Genomic_DNA"/>
</dbReference>
<accession>W7XCF0</accession>
<keyword evidence="1 2" id="KW-0812">Transmembrane</keyword>
<reference evidence="3" key="1">
    <citation type="journal article" date="2006" name="PLoS Biol.">
        <title>Macronuclear genome sequence of the ciliate Tetrahymena thermophila, a model eukaryote.</title>
        <authorList>
            <person name="Eisen J.A."/>
            <person name="Coyne R.S."/>
            <person name="Wu M."/>
            <person name="Wu D."/>
            <person name="Thiagarajan M."/>
            <person name="Wortman J.R."/>
            <person name="Badger J.H."/>
            <person name="Ren Q."/>
            <person name="Amedeo P."/>
            <person name="Jones K.M."/>
            <person name="Tallon L.J."/>
            <person name="Delcher A.L."/>
            <person name="Salzberg S.L."/>
            <person name="Silva J.C."/>
            <person name="Haas B.J."/>
            <person name="Majoros W.H."/>
            <person name="Farzad M."/>
            <person name="Carlton J.M."/>
            <person name="Smith R.K. Jr."/>
            <person name="Garg J."/>
            <person name="Pearlman R.E."/>
            <person name="Karrer K.M."/>
            <person name="Sun L."/>
            <person name="Manning G."/>
            <person name="Elde N.C."/>
            <person name="Turkewitz A.P."/>
            <person name="Asai D.J."/>
            <person name="Wilkes D.E."/>
            <person name="Wang Y."/>
            <person name="Cai H."/>
            <person name="Collins K."/>
            <person name="Stewart B.A."/>
            <person name="Lee S.R."/>
            <person name="Wilamowska K."/>
            <person name="Weinberg Z."/>
            <person name="Ruzzo W.L."/>
            <person name="Wloga D."/>
            <person name="Gaertig J."/>
            <person name="Frankel J."/>
            <person name="Tsao C.-C."/>
            <person name="Gorovsky M.A."/>
            <person name="Keeling P.J."/>
            <person name="Waller R.F."/>
            <person name="Patron N.J."/>
            <person name="Cherry J.M."/>
            <person name="Stover N.A."/>
            <person name="Krieger C.J."/>
            <person name="del Toro C."/>
            <person name="Ryder H.F."/>
            <person name="Williamson S.C."/>
            <person name="Barbeau R.A."/>
            <person name="Hamilton E.P."/>
            <person name="Orias E."/>
        </authorList>
    </citation>
    <scope>NUCLEOTIDE SEQUENCE [LARGE SCALE GENOMIC DNA]</scope>
    <source>
        <strain evidence="3">SB210</strain>
    </source>
</reference>
<proteinExistence type="predicted"/>
<dbReference type="InParanoid" id="W7XCF0"/>
<evidence type="ECO:0000313" key="3">
    <source>
        <dbReference type="Proteomes" id="UP000009168"/>
    </source>
</evidence>
<dbReference type="Proteomes" id="UP000009168">
    <property type="component" value="Unassembled WGS sequence"/>
</dbReference>
<evidence type="ECO:0000313" key="2">
    <source>
        <dbReference type="EMBL" id="EWS75122.1"/>
    </source>
</evidence>
<evidence type="ECO:0000256" key="1">
    <source>
        <dbReference type="SAM" id="Phobius"/>
    </source>
</evidence>
<feature type="transmembrane region" description="Helical" evidence="1">
    <location>
        <begin position="68"/>
        <end position="87"/>
    </location>
</feature>
<dbReference type="GeneID" id="24438238"/>
<feature type="transmembrane region" description="Helical" evidence="1">
    <location>
        <begin position="93"/>
        <end position="112"/>
    </location>
</feature>
<organism evidence="2 3">
    <name type="scientific">Tetrahymena thermophila (strain SB210)</name>
    <dbReference type="NCBI Taxonomy" id="312017"/>
    <lineage>
        <taxon>Eukaryota</taxon>
        <taxon>Sar</taxon>
        <taxon>Alveolata</taxon>
        <taxon>Ciliophora</taxon>
        <taxon>Intramacronucleata</taxon>
        <taxon>Oligohymenophorea</taxon>
        <taxon>Hymenostomatida</taxon>
        <taxon>Tetrahymenina</taxon>
        <taxon>Tetrahymenidae</taxon>
        <taxon>Tetrahymena</taxon>
    </lineage>
</organism>
<dbReference type="RefSeq" id="XP_012652360.1">
    <property type="nucleotide sequence ID" value="XM_012796906.1"/>
</dbReference>
<keyword evidence="3" id="KW-1185">Reference proteome</keyword>
<dbReference type="AlphaFoldDB" id="W7XCF0"/>
<dbReference type="KEGG" id="tet:TTHERM_000294829"/>